<reference evidence="2 3" key="1">
    <citation type="submission" date="2024-02" db="EMBL/GenBank/DDBJ databases">
        <authorList>
            <person name="Vignale AGUSTIN F."/>
            <person name="Sosa J E."/>
            <person name="Modenutti C."/>
        </authorList>
    </citation>
    <scope>NUCLEOTIDE SEQUENCE [LARGE SCALE GENOMIC DNA]</scope>
</reference>
<protein>
    <submittedName>
        <fullName evidence="2">Uncharacterized protein</fullName>
    </submittedName>
</protein>
<dbReference type="Proteomes" id="UP001642360">
    <property type="component" value="Unassembled WGS sequence"/>
</dbReference>
<feature type="compositionally biased region" description="Basic and acidic residues" evidence="1">
    <location>
        <begin position="10"/>
        <end position="21"/>
    </location>
</feature>
<feature type="compositionally biased region" description="Basic and acidic residues" evidence="1">
    <location>
        <begin position="153"/>
        <end position="167"/>
    </location>
</feature>
<evidence type="ECO:0000313" key="3">
    <source>
        <dbReference type="Proteomes" id="UP001642360"/>
    </source>
</evidence>
<dbReference type="EMBL" id="CAUOFW020002725">
    <property type="protein sequence ID" value="CAK9155679.1"/>
    <property type="molecule type" value="Genomic_DNA"/>
</dbReference>
<comment type="caution">
    <text evidence="2">The sequence shown here is derived from an EMBL/GenBank/DDBJ whole genome shotgun (WGS) entry which is preliminary data.</text>
</comment>
<dbReference type="AlphaFoldDB" id="A0ABC8SKL0"/>
<proteinExistence type="predicted"/>
<sequence>MEGDASGGREALDNTNGDRDQPLGGAHLASKGPDDVDSVSNLVGDPILVELGDIIQVAKFLGSIQGKGAYAAGGANDLLGMKGDTETSLMGVGLGLGDARLCLGTDLAYPKHRGFAGAPIGIDVIHCEPPSGSSFCNNLDSTRPSGVRCSPRSLEDGRSRPCSEGKKPGGNGDTRNSIKRK</sequence>
<gene>
    <name evidence="2" type="ORF">ILEXP_LOCUS24089</name>
</gene>
<keyword evidence="3" id="KW-1185">Reference proteome</keyword>
<organism evidence="2 3">
    <name type="scientific">Ilex paraguariensis</name>
    <name type="common">yerba mate</name>
    <dbReference type="NCBI Taxonomy" id="185542"/>
    <lineage>
        <taxon>Eukaryota</taxon>
        <taxon>Viridiplantae</taxon>
        <taxon>Streptophyta</taxon>
        <taxon>Embryophyta</taxon>
        <taxon>Tracheophyta</taxon>
        <taxon>Spermatophyta</taxon>
        <taxon>Magnoliopsida</taxon>
        <taxon>eudicotyledons</taxon>
        <taxon>Gunneridae</taxon>
        <taxon>Pentapetalae</taxon>
        <taxon>asterids</taxon>
        <taxon>campanulids</taxon>
        <taxon>Aquifoliales</taxon>
        <taxon>Aquifoliaceae</taxon>
        <taxon>Ilex</taxon>
    </lineage>
</organism>
<name>A0ABC8SKL0_9AQUA</name>
<evidence type="ECO:0000256" key="1">
    <source>
        <dbReference type="SAM" id="MobiDB-lite"/>
    </source>
</evidence>
<feature type="region of interest" description="Disordered" evidence="1">
    <location>
        <begin position="1"/>
        <end position="35"/>
    </location>
</feature>
<feature type="region of interest" description="Disordered" evidence="1">
    <location>
        <begin position="138"/>
        <end position="181"/>
    </location>
</feature>
<accession>A0ABC8SKL0</accession>
<evidence type="ECO:0000313" key="2">
    <source>
        <dbReference type="EMBL" id="CAK9155679.1"/>
    </source>
</evidence>